<keyword evidence="6 7" id="KW-0665">Pyrimidine biosynthesis</keyword>
<dbReference type="NCBIfam" id="TIGR01367">
    <property type="entry name" value="pyrE_Therm"/>
    <property type="match status" value="1"/>
</dbReference>
<dbReference type="InterPro" id="IPR006273">
    <property type="entry name" value="Orotate_PRibTrfase_bac"/>
</dbReference>
<dbReference type="CDD" id="cd06223">
    <property type="entry name" value="PRTases_typeI"/>
    <property type="match status" value="1"/>
</dbReference>
<dbReference type="Gene3D" id="3.40.50.2020">
    <property type="match status" value="1"/>
</dbReference>
<proteinExistence type="inferred from homology"/>
<evidence type="ECO:0000256" key="3">
    <source>
        <dbReference type="ARBA" id="ARBA00022676"/>
    </source>
</evidence>
<feature type="domain" description="Phosphoribosyltransferase" evidence="8">
    <location>
        <begin position="48"/>
        <end position="162"/>
    </location>
</feature>
<evidence type="ECO:0000256" key="6">
    <source>
        <dbReference type="ARBA" id="ARBA00022975"/>
    </source>
</evidence>
<dbReference type="EMBL" id="JACHID010000013">
    <property type="protein sequence ID" value="MBB5022617.1"/>
    <property type="molecule type" value="Genomic_DNA"/>
</dbReference>
<evidence type="ECO:0000256" key="4">
    <source>
        <dbReference type="ARBA" id="ARBA00022679"/>
    </source>
</evidence>
<dbReference type="EC" id="2.4.2.10" evidence="2 7"/>
<comment type="catalytic activity">
    <reaction evidence="7">
        <text>orotidine 5'-phosphate + diphosphate = orotate + 5-phospho-alpha-D-ribose 1-diphosphate</text>
        <dbReference type="Rhea" id="RHEA:10380"/>
        <dbReference type="ChEBI" id="CHEBI:30839"/>
        <dbReference type="ChEBI" id="CHEBI:33019"/>
        <dbReference type="ChEBI" id="CHEBI:57538"/>
        <dbReference type="ChEBI" id="CHEBI:58017"/>
        <dbReference type="EC" id="2.4.2.10"/>
    </reaction>
</comment>
<dbReference type="GO" id="GO:0019856">
    <property type="term" value="P:pyrimidine nucleobase biosynthetic process"/>
    <property type="evidence" value="ECO:0007669"/>
    <property type="project" value="InterPro"/>
</dbReference>
<dbReference type="GO" id="GO:0000287">
    <property type="term" value="F:magnesium ion binding"/>
    <property type="evidence" value="ECO:0007669"/>
    <property type="project" value="UniProtKB-UniRule"/>
</dbReference>
<organism evidence="9 10">
    <name type="scientific">Desulfurispira natronophila</name>
    <dbReference type="NCBI Taxonomy" id="682562"/>
    <lineage>
        <taxon>Bacteria</taxon>
        <taxon>Pseudomonadati</taxon>
        <taxon>Chrysiogenota</taxon>
        <taxon>Chrysiogenia</taxon>
        <taxon>Chrysiogenales</taxon>
        <taxon>Chrysiogenaceae</taxon>
        <taxon>Desulfurispira</taxon>
    </lineage>
</organism>
<comment type="subunit">
    <text evidence="7">Homodimer.</text>
</comment>
<dbReference type="SUPFAM" id="SSF53271">
    <property type="entry name" value="PRTase-like"/>
    <property type="match status" value="1"/>
</dbReference>
<feature type="binding site" evidence="7">
    <location>
        <position position="146"/>
    </location>
    <ligand>
        <name>orotate</name>
        <dbReference type="ChEBI" id="CHEBI:30839"/>
    </ligand>
</feature>
<dbReference type="AlphaFoldDB" id="A0A7W7Y6F9"/>
<comment type="cofactor">
    <cofactor evidence="7">
        <name>Mg(2+)</name>
        <dbReference type="ChEBI" id="CHEBI:18420"/>
    </cofactor>
</comment>
<dbReference type="UniPathway" id="UPA00070">
    <property type="reaction ID" value="UER00119"/>
</dbReference>
<dbReference type="InterPro" id="IPR023031">
    <property type="entry name" value="OPRT"/>
</dbReference>
<dbReference type="GO" id="GO:0044205">
    <property type="term" value="P:'de novo' UMP biosynthetic process"/>
    <property type="evidence" value="ECO:0007669"/>
    <property type="project" value="UniProtKB-UniRule"/>
</dbReference>
<comment type="caution">
    <text evidence="9">The sequence shown here is derived from an EMBL/GenBank/DDBJ whole genome shotgun (WGS) entry which is preliminary data.</text>
</comment>
<reference evidence="9 10" key="1">
    <citation type="submission" date="2020-08" db="EMBL/GenBank/DDBJ databases">
        <title>Genomic Encyclopedia of Type Strains, Phase IV (KMG-IV): sequencing the most valuable type-strain genomes for metagenomic binning, comparative biology and taxonomic classification.</title>
        <authorList>
            <person name="Goeker M."/>
        </authorList>
    </citation>
    <scope>NUCLEOTIDE SEQUENCE [LARGE SCALE GENOMIC DNA]</scope>
    <source>
        <strain evidence="9 10">DSM 22071</strain>
    </source>
</reference>
<name>A0A7W7Y6F9_9BACT</name>
<evidence type="ECO:0000313" key="10">
    <source>
        <dbReference type="Proteomes" id="UP000528322"/>
    </source>
</evidence>
<keyword evidence="3 7" id="KW-0328">Glycosyltransferase</keyword>
<protein>
    <recommendedName>
        <fullName evidence="2 7">Orotate phosphoribosyltransferase</fullName>
        <shortName evidence="7">OPRT</shortName>
        <shortName evidence="7">OPRTase</shortName>
        <ecNumber evidence="2 7">2.4.2.10</ecNumber>
    </recommendedName>
</protein>
<keyword evidence="4 7" id="KW-0808">Transferase</keyword>
<dbReference type="Proteomes" id="UP000528322">
    <property type="component" value="Unassembled WGS sequence"/>
</dbReference>
<feature type="binding site" evidence="7">
    <location>
        <position position="118"/>
    </location>
    <ligand>
        <name>orotate</name>
        <dbReference type="ChEBI" id="CHEBI:30839"/>
    </ligand>
</feature>
<gene>
    <name evidence="7" type="primary">pyrE</name>
    <name evidence="9" type="ORF">HNR37_001955</name>
</gene>
<feature type="binding site" description="in other chain" evidence="7">
    <location>
        <begin position="114"/>
        <end position="122"/>
    </location>
    <ligand>
        <name>5-phospho-alpha-D-ribose 1-diphosphate</name>
        <dbReference type="ChEBI" id="CHEBI:58017"/>
        <note>ligand shared between dimeric partners</note>
    </ligand>
</feature>
<comment type="pathway">
    <text evidence="1 7">Pyrimidine metabolism; UMP biosynthesis via de novo pathway; UMP from orotate: step 1/2.</text>
</comment>
<evidence type="ECO:0000256" key="7">
    <source>
        <dbReference type="HAMAP-Rule" id="MF_01208"/>
    </source>
</evidence>
<keyword evidence="10" id="KW-1185">Reference proteome</keyword>
<keyword evidence="5 7" id="KW-0460">Magnesium</keyword>
<evidence type="ECO:0000313" key="9">
    <source>
        <dbReference type="EMBL" id="MBB5022617.1"/>
    </source>
</evidence>
<comment type="similarity">
    <text evidence="7">Belongs to the purine/pyrimidine phosphoribosyltransferase family. PyrE subfamily.</text>
</comment>
<dbReference type="InterPro" id="IPR000836">
    <property type="entry name" value="PRTase_dom"/>
</dbReference>
<dbReference type="PANTHER" id="PTHR19278:SF9">
    <property type="entry name" value="URIDINE 5'-MONOPHOSPHATE SYNTHASE"/>
    <property type="match status" value="1"/>
</dbReference>
<dbReference type="GO" id="GO:0004588">
    <property type="term" value="F:orotate phosphoribosyltransferase activity"/>
    <property type="evidence" value="ECO:0007669"/>
    <property type="project" value="UniProtKB-UniRule"/>
</dbReference>
<dbReference type="Pfam" id="PF00156">
    <property type="entry name" value="Pribosyltran"/>
    <property type="match status" value="1"/>
</dbReference>
<dbReference type="HAMAP" id="MF_01208">
    <property type="entry name" value="PyrE"/>
    <property type="match status" value="1"/>
</dbReference>
<comment type="function">
    <text evidence="7">Catalyzes the transfer of a ribosyl phosphate group from 5-phosphoribose 1-diphosphate to orotate, leading to the formation of orotidine monophosphate (OMP).</text>
</comment>
<evidence type="ECO:0000259" key="8">
    <source>
        <dbReference type="Pfam" id="PF00156"/>
    </source>
</evidence>
<dbReference type="PANTHER" id="PTHR19278">
    <property type="entry name" value="OROTATE PHOSPHORIBOSYLTRANSFERASE"/>
    <property type="match status" value="1"/>
</dbReference>
<dbReference type="InterPro" id="IPR029057">
    <property type="entry name" value="PRTase-like"/>
</dbReference>
<sequence>MMTNEAVLEVFKETGALLKGHFLLTSGKHSDSYLQCARVMQYPRKGQQLCSELAAKIEDEIDVVLAPALGGIRAGHEVARALGARSIYAEREHGQFTLRRGFVLQPGERVLIVEDVITTGGSVKEVIKLALAHGANVVRAASLVDRSNGTAELGTPYTSLLSLSVPVYDAEECPMCREGKIDLVKPGSRDLIKQV</sequence>
<evidence type="ECO:0000256" key="2">
    <source>
        <dbReference type="ARBA" id="ARBA00011971"/>
    </source>
</evidence>
<comment type="caution">
    <text evidence="7">Lacks conserved residue(s) required for the propagation of feature annotation.</text>
</comment>
<feature type="binding site" evidence="7">
    <location>
        <position position="93"/>
    </location>
    <ligand>
        <name>5-phospho-alpha-D-ribose 1-diphosphate</name>
        <dbReference type="ChEBI" id="CHEBI:58017"/>
        <note>ligand shared between dimeric partners</note>
    </ligand>
</feature>
<evidence type="ECO:0000256" key="5">
    <source>
        <dbReference type="ARBA" id="ARBA00022842"/>
    </source>
</evidence>
<evidence type="ECO:0000256" key="1">
    <source>
        <dbReference type="ARBA" id="ARBA00004889"/>
    </source>
</evidence>
<accession>A0A7W7Y6F9</accession>